<protein>
    <submittedName>
        <fullName evidence="1">Uncharacterized protein</fullName>
    </submittedName>
</protein>
<gene>
    <name evidence="1" type="ORF">KHB02_04310</name>
</gene>
<organism evidence="1">
    <name type="scientific">Neobacillus citreus</name>
    <dbReference type="NCBI Taxonomy" id="2833578"/>
    <lineage>
        <taxon>Bacteria</taxon>
        <taxon>Bacillati</taxon>
        <taxon>Bacillota</taxon>
        <taxon>Bacilli</taxon>
        <taxon>Bacillales</taxon>
        <taxon>Bacillaceae</taxon>
        <taxon>Neobacillus</taxon>
    </lineage>
</organism>
<dbReference type="EMBL" id="JAGYPE010000001">
    <property type="protein sequence ID" value="MBS4180615.1"/>
    <property type="molecule type" value="Genomic_DNA"/>
</dbReference>
<proteinExistence type="predicted"/>
<comment type="caution">
    <text evidence="1">The sequence shown here is derived from an EMBL/GenBank/DDBJ whole genome shotgun (WGS) entry which is preliminary data.</text>
</comment>
<accession>A0A942SUT3</accession>
<dbReference type="AlphaFoldDB" id="A0A942SUT3"/>
<evidence type="ECO:0000313" key="1">
    <source>
        <dbReference type="EMBL" id="MBS4180615.1"/>
    </source>
</evidence>
<name>A0A942SUT3_9BACI</name>
<reference evidence="1" key="1">
    <citation type="submission" date="2021-05" db="EMBL/GenBank/DDBJ databases">
        <title>Novel Bacillus species.</title>
        <authorList>
            <person name="Liu G."/>
        </authorList>
    </citation>
    <scope>NUCLEOTIDE SEQUENCE</scope>
    <source>
        <strain evidence="1">FJAT-50051</strain>
    </source>
</reference>
<sequence length="49" mass="5617">MKKTLKEVYGMKVSPLEFIECVELMVAAEEDRLILDGTKIKILGEEVEF</sequence>